<dbReference type="AlphaFoldDB" id="A0A811UJ73"/>
<keyword evidence="2" id="KW-1185">Reference proteome</keyword>
<accession>A0A811UJ73</accession>
<protein>
    <submittedName>
        <fullName evidence="1">(Mediterranean fruit fly) hypothetical protein</fullName>
    </submittedName>
</protein>
<reference evidence="1" key="1">
    <citation type="submission" date="2020-11" db="EMBL/GenBank/DDBJ databases">
        <authorList>
            <person name="Whitehead M."/>
        </authorList>
    </citation>
    <scope>NUCLEOTIDE SEQUENCE</scope>
    <source>
        <strain evidence="1">EGII</strain>
    </source>
</reference>
<evidence type="ECO:0000313" key="2">
    <source>
        <dbReference type="Proteomes" id="UP000606786"/>
    </source>
</evidence>
<comment type="caution">
    <text evidence="1">The sequence shown here is derived from an EMBL/GenBank/DDBJ whole genome shotgun (WGS) entry which is preliminary data.</text>
</comment>
<name>A0A811UJ73_CERCA</name>
<sequence length="69" mass="8052">TFMSRECFEFFGSLKVVGRGATPWNSWNSFESVPVTLLRWECIERFGSSKMMVRGSALWNFWKTLVLPI</sequence>
<proteinExistence type="predicted"/>
<evidence type="ECO:0000313" key="1">
    <source>
        <dbReference type="EMBL" id="CAD6997887.1"/>
    </source>
</evidence>
<dbReference type="Proteomes" id="UP000606786">
    <property type="component" value="Unassembled WGS sequence"/>
</dbReference>
<feature type="non-terminal residue" evidence="1">
    <location>
        <position position="1"/>
    </location>
</feature>
<dbReference type="EMBL" id="CAJHJT010000012">
    <property type="protein sequence ID" value="CAD6997887.1"/>
    <property type="molecule type" value="Genomic_DNA"/>
</dbReference>
<gene>
    <name evidence="1" type="ORF">CCAP1982_LOCUS6506</name>
</gene>
<organism evidence="1 2">
    <name type="scientific">Ceratitis capitata</name>
    <name type="common">Mediterranean fruit fly</name>
    <name type="synonym">Tephritis capitata</name>
    <dbReference type="NCBI Taxonomy" id="7213"/>
    <lineage>
        <taxon>Eukaryota</taxon>
        <taxon>Metazoa</taxon>
        <taxon>Ecdysozoa</taxon>
        <taxon>Arthropoda</taxon>
        <taxon>Hexapoda</taxon>
        <taxon>Insecta</taxon>
        <taxon>Pterygota</taxon>
        <taxon>Neoptera</taxon>
        <taxon>Endopterygota</taxon>
        <taxon>Diptera</taxon>
        <taxon>Brachycera</taxon>
        <taxon>Muscomorpha</taxon>
        <taxon>Tephritoidea</taxon>
        <taxon>Tephritidae</taxon>
        <taxon>Ceratitis</taxon>
        <taxon>Ceratitis</taxon>
    </lineage>
</organism>